<accession>A0A7R8UHP9</accession>
<dbReference type="GO" id="GO:0005315">
    <property type="term" value="F:phosphate transmembrane transporter activity"/>
    <property type="evidence" value="ECO:0007669"/>
    <property type="project" value="InterPro"/>
</dbReference>
<dbReference type="AlphaFoldDB" id="A0A7R8UHP9"/>
<reference evidence="8 9" key="1">
    <citation type="submission" date="2020-11" db="EMBL/GenBank/DDBJ databases">
        <authorList>
            <person name="Wallbank WR R."/>
            <person name="Pardo Diaz C."/>
            <person name="Kozak K."/>
            <person name="Martin S."/>
            <person name="Jiggins C."/>
            <person name="Moest M."/>
            <person name="Warren A I."/>
            <person name="Generalovic N T."/>
            <person name="Byers J.R.P. K."/>
            <person name="Montejo-Kovacevich G."/>
            <person name="Yen C E."/>
        </authorList>
    </citation>
    <scope>NUCLEOTIDE SEQUENCE [LARGE SCALE GENOMIC DNA]</scope>
</reference>
<proteinExistence type="inferred from homology"/>
<dbReference type="Pfam" id="PF01384">
    <property type="entry name" value="PHO4"/>
    <property type="match status" value="1"/>
</dbReference>
<dbReference type="EMBL" id="LR899010">
    <property type="protein sequence ID" value="CAD7080996.1"/>
    <property type="molecule type" value="Genomic_DNA"/>
</dbReference>
<keyword evidence="5" id="KW-0812">Transmembrane</keyword>
<dbReference type="PANTHER" id="PTHR11101">
    <property type="entry name" value="PHOSPHATE TRANSPORTER"/>
    <property type="match status" value="1"/>
</dbReference>
<evidence type="ECO:0000256" key="1">
    <source>
        <dbReference type="ARBA" id="ARBA00004141"/>
    </source>
</evidence>
<evidence type="ECO:0000256" key="7">
    <source>
        <dbReference type="ARBA" id="ARBA00023136"/>
    </source>
</evidence>
<evidence type="ECO:0000313" key="9">
    <source>
        <dbReference type="Proteomes" id="UP000594454"/>
    </source>
</evidence>
<dbReference type="InterPro" id="IPR001204">
    <property type="entry name" value="Phos_transporter"/>
</dbReference>
<keyword evidence="3" id="KW-0813">Transport</keyword>
<dbReference type="PANTHER" id="PTHR11101:SF80">
    <property type="entry name" value="PHOSPHATE TRANSPORTER"/>
    <property type="match status" value="1"/>
</dbReference>
<evidence type="ECO:0008006" key="10">
    <source>
        <dbReference type="Google" id="ProtNLM"/>
    </source>
</evidence>
<evidence type="ECO:0000256" key="6">
    <source>
        <dbReference type="ARBA" id="ARBA00022989"/>
    </source>
</evidence>
<sequence length="355" mass="38884">MRILILVKLSLSESTPNISPKRNPRPVSLICDGQQLPAITETTELASLTTTSPKTGGYCELNLMKAIDLSDPSKNVNTAKTNGKYEMDANIIRKAESLLGKTSLDNIDLTITSLNYIDGQQQNNVYLNGKGLKGVFEAQDDTKGRDTTDCNDAQEVVRNTNLSPKGEKPMIQTDKPDFILSTAVNKVTNNNAVEKKNLEFEQGSADRRPREQDYTRAVNKNAEETEVSKLFSFLQILTATFGSFAHGGNDVSNAIGPLIALYMVYKEGSVLQKSETPLPILVYGGVGISVELWLWGRRVIETIGNDLTKITPSTGFTIEVGAAMKVLLASKAGKPMLRSHERSSYPIPCPNIRLM</sequence>
<gene>
    <name evidence="8" type="ORF">HERILL_LOCUS4123</name>
</gene>
<keyword evidence="7" id="KW-0472">Membrane</keyword>
<dbReference type="InParanoid" id="A0A7R8UHP9"/>
<keyword evidence="4" id="KW-0592">Phosphate transport</keyword>
<organism evidence="8 9">
    <name type="scientific">Hermetia illucens</name>
    <name type="common">Black soldier fly</name>
    <dbReference type="NCBI Taxonomy" id="343691"/>
    <lineage>
        <taxon>Eukaryota</taxon>
        <taxon>Metazoa</taxon>
        <taxon>Ecdysozoa</taxon>
        <taxon>Arthropoda</taxon>
        <taxon>Hexapoda</taxon>
        <taxon>Insecta</taxon>
        <taxon>Pterygota</taxon>
        <taxon>Neoptera</taxon>
        <taxon>Endopterygota</taxon>
        <taxon>Diptera</taxon>
        <taxon>Brachycera</taxon>
        <taxon>Stratiomyomorpha</taxon>
        <taxon>Stratiomyidae</taxon>
        <taxon>Hermetiinae</taxon>
        <taxon>Hermetia</taxon>
    </lineage>
</organism>
<comment type="subcellular location">
    <subcellularLocation>
        <location evidence="1">Membrane</location>
        <topology evidence="1">Multi-pass membrane protein</topology>
    </subcellularLocation>
</comment>
<dbReference type="GO" id="GO:0035435">
    <property type="term" value="P:phosphate ion transmembrane transport"/>
    <property type="evidence" value="ECO:0007669"/>
    <property type="project" value="TreeGrafter"/>
</dbReference>
<dbReference type="Proteomes" id="UP000594454">
    <property type="component" value="Chromosome 2"/>
</dbReference>
<evidence type="ECO:0000313" key="8">
    <source>
        <dbReference type="EMBL" id="CAD7080996.1"/>
    </source>
</evidence>
<protein>
    <recommendedName>
        <fullName evidence="10">Phosphate transporter</fullName>
    </recommendedName>
</protein>
<dbReference type="GO" id="GO:0016020">
    <property type="term" value="C:membrane"/>
    <property type="evidence" value="ECO:0007669"/>
    <property type="project" value="UniProtKB-SubCell"/>
</dbReference>
<evidence type="ECO:0000256" key="5">
    <source>
        <dbReference type="ARBA" id="ARBA00022692"/>
    </source>
</evidence>
<comment type="similarity">
    <text evidence="2">Belongs to the inorganic phosphate transporter (PiT) (TC 2.A.20) family.</text>
</comment>
<keyword evidence="6" id="KW-1133">Transmembrane helix</keyword>
<name>A0A7R8UHP9_HERIL</name>
<evidence type="ECO:0000256" key="4">
    <source>
        <dbReference type="ARBA" id="ARBA00022592"/>
    </source>
</evidence>
<evidence type="ECO:0000256" key="3">
    <source>
        <dbReference type="ARBA" id="ARBA00022448"/>
    </source>
</evidence>
<keyword evidence="9" id="KW-1185">Reference proteome</keyword>
<dbReference type="OrthoDB" id="260807at2759"/>
<evidence type="ECO:0000256" key="2">
    <source>
        <dbReference type="ARBA" id="ARBA00009916"/>
    </source>
</evidence>